<organism evidence="2 3">
    <name type="scientific">Diacronema lutheri</name>
    <name type="common">Unicellular marine alga</name>
    <name type="synonym">Monochrysis lutheri</name>
    <dbReference type="NCBI Taxonomy" id="2081491"/>
    <lineage>
        <taxon>Eukaryota</taxon>
        <taxon>Haptista</taxon>
        <taxon>Haptophyta</taxon>
        <taxon>Pavlovophyceae</taxon>
        <taxon>Pavlovales</taxon>
        <taxon>Pavlovaceae</taxon>
        <taxon>Diacronema</taxon>
    </lineage>
</organism>
<dbReference type="EMBL" id="JAGTXO010000029">
    <property type="protein sequence ID" value="KAG8460884.1"/>
    <property type="molecule type" value="Genomic_DNA"/>
</dbReference>
<proteinExistence type="predicted"/>
<sequence>MPNRVAPVRLPGIERMGVSSGSVDSLEECAFEQDATRTAEAVVILSHMLASRQPADALTAQSVRAAEIDPHGAGEPAQSGVNRAPRQWRVQRASDELGRVSVA</sequence>
<comment type="caution">
    <text evidence="2">The sequence shown here is derived from an EMBL/GenBank/DDBJ whole genome shotgun (WGS) entry which is preliminary data.</text>
</comment>
<protein>
    <submittedName>
        <fullName evidence="2">Uncharacterized protein</fullName>
    </submittedName>
</protein>
<evidence type="ECO:0000313" key="3">
    <source>
        <dbReference type="Proteomes" id="UP000751190"/>
    </source>
</evidence>
<reference evidence="2" key="1">
    <citation type="submission" date="2021-05" db="EMBL/GenBank/DDBJ databases">
        <title>The genome of the haptophyte Pavlova lutheri (Diacronema luteri, Pavlovales) - a model for lipid biosynthesis in eukaryotic algae.</title>
        <authorList>
            <person name="Hulatt C.J."/>
            <person name="Posewitz M.C."/>
        </authorList>
    </citation>
    <scope>NUCLEOTIDE SEQUENCE</scope>
    <source>
        <strain evidence="2">NIVA-4/92</strain>
    </source>
</reference>
<feature type="region of interest" description="Disordered" evidence="1">
    <location>
        <begin position="70"/>
        <end position="103"/>
    </location>
</feature>
<dbReference type="Proteomes" id="UP000751190">
    <property type="component" value="Unassembled WGS sequence"/>
</dbReference>
<keyword evidence="3" id="KW-1185">Reference proteome</keyword>
<feature type="compositionally biased region" description="Basic and acidic residues" evidence="1">
    <location>
        <begin position="92"/>
        <end position="103"/>
    </location>
</feature>
<dbReference type="AlphaFoldDB" id="A0A8J6C598"/>
<name>A0A8J6C598_DIALT</name>
<evidence type="ECO:0000256" key="1">
    <source>
        <dbReference type="SAM" id="MobiDB-lite"/>
    </source>
</evidence>
<accession>A0A8J6C598</accession>
<evidence type="ECO:0000313" key="2">
    <source>
        <dbReference type="EMBL" id="KAG8460884.1"/>
    </source>
</evidence>
<gene>
    <name evidence="2" type="ORF">KFE25_010635</name>
</gene>